<gene>
    <name evidence="4" type="ORF">HME7025_00066</name>
</gene>
<organism evidence="4 5">
    <name type="scientific">Aquirufa nivalisilvae</name>
    <dbReference type="NCBI Taxonomy" id="2516557"/>
    <lineage>
        <taxon>Bacteria</taxon>
        <taxon>Pseudomonadati</taxon>
        <taxon>Bacteroidota</taxon>
        <taxon>Cytophagia</taxon>
        <taxon>Cytophagales</taxon>
        <taxon>Flectobacillaceae</taxon>
        <taxon>Aquirufa</taxon>
    </lineage>
</organism>
<sequence length="112" mass="12883">METFGERLQQARKKKKLTQEELANKVGMGSKRAVSMWENDNSKPETDTLLMVSQVLEVSLDWLLTGVKTYTDENGKISIDVEEYVEYLKYKNAQLQRENISLKNPESLSVPQ</sequence>
<reference evidence="5" key="1">
    <citation type="submission" date="2018-05" db="EMBL/GenBank/DDBJ databases">
        <title>Pseudarcicella sp. HME7025 Genome sequencing and assembly.</title>
        <authorList>
            <person name="Kim H."/>
            <person name="Kang H."/>
            <person name="Joh K."/>
        </authorList>
    </citation>
    <scope>NUCLEOTIDE SEQUENCE [LARGE SCALE GENOMIC DNA]</scope>
    <source>
        <strain evidence="5">HME7025</strain>
    </source>
</reference>
<dbReference type="InterPro" id="IPR010982">
    <property type="entry name" value="Lambda_DNA-bd_dom_sf"/>
</dbReference>
<dbReference type="InterPro" id="IPR001387">
    <property type="entry name" value="Cro/C1-type_HTH"/>
</dbReference>
<keyword evidence="5" id="KW-1185">Reference proteome</keyword>
<dbReference type="PROSITE" id="PS50943">
    <property type="entry name" value="HTH_CROC1"/>
    <property type="match status" value="1"/>
</dbReference>
<evidence type="ECO:0000313" key="4">
    <source>
        <dbReference type="EMBL" id="AWL07951.1"/>
    </source>
</evidence>
<accession>A0A2S2DRC8</accession>
<evidence type="ECO:0000259" key="3">
    <source>
        <dbReference type="PROSITE" id="PS50943"/>
    </source>
</evidence>
<dbReference type="OrthoDB" id="9814553at2"/>
<dbReference type="GO" id="GO:0003677">
    <property type="term" value="F:DNA binding"/>
    <property type="evidence" value="ECO:0007669"/>
    <property type="project" value="UniProtKB-KW"/>
</dbReference>
<name>A0A2S2DRC8_9BACT</name>
<dbReference type="EMBL" id="CP029346">
    <property type="protein sequence ID" value="AWL07951.1"/>
    <property type="molecule type" value="Genomic_DNA"/>
</dbReference>
<dbReference type="AlphaFoldDB" id="A0A2S2DRC8"/>
<dbReference type="RefSeq" id="WP_109321730.1">
    <property type="nucleotide sequence ID" value="NZ_CP029346.1"/>
</dbReference>
<evidence type="ECO:0000256" key="2">
    <source>
        <dbReference type="SAM" id="MobiDB-lite"/>
    </source>
</evidence>
<dbReference type="Gene3D" id="1.10.260.40">
    <property type="entry name" value="lambda repressor-like DNA-binding domains"/>
    <property type="match status" value="1"/>
</dbReference>
<dbReference type="CDD" id="cd00093">
    <property type="entry name" value="HTH_XRE"/>
    <property type="match status" value="1"/>
</dbReference>
<evidence type="ECO:0000313" key="5">
    <source>
        <dbReference type="Proteomes" id="UP000245468"/>
    </source>
</evidence>
<feature type="region of interest" description="Disordered" evidence="2">
    <location>
        <begin position="1"/>
        <end position="20"/>
    </location>
</feature>
<proteinExistence type="predicted"/>
<dbReference type="Proteomes" id="UP000245468">
    <property type="component" value="Chromosome"/>
</dbReference>
<feature type="domain" description="HTH cro/C1-type" evidence="3">
    <location>
        <begin position="8"/>
        <end position="63"/>
    </location>
</feature>
<dbReference type="SMART" id="SM00530">
    <property type="entry name" value="HTH_XRE"/>
    <property type="match status" value="1"/>
</dbReference>
<dbReference type="SUPFAM" id="SSF47413">
    <property type="entry name" value="lambda repressor-like DNA-binding domains"/>
    <property type="match status" value="1"/>
</dbReference>
<dbReference type="Pfam" id="PF01381">
    <property type="entry name" value="HTH_3"/>
    <property type="match status" value="1"/>
</dbReference>
<protein>
    <recommendedName>
        <fullName evidence="3">HTH cro/C1-type domain-containing protein</fullName>
    </recommendedName>
</protein>
<evidence type="ECO:0000256" key="1">
    <source>
        <dbReference type="ARBA" id="ARBA00023125"/>
    </source>
</evidence>
<dbReference type="PANTHER" id="PTHR46558:SF11">
    <property type="entry name" value="HTH-TYPE TRANSCRIPTIONAL REGULATOR XRE"/>
    <property type="match status" value="1"/>
</dbReference>
<dbReference type="KEGG" id="psez:HME7025_00066"/>
<keyword evidence="1" id="KW-0238">DNA-binding</keyword>
<dbReference type="PANTHER" id="PTHR46558">
    <property type="entry name" value="TRACRIPTIONAL REGULATORY PROTEIN-RELATED-RELATED"/>
    <property type="match status" value="1"/>
</dbReference>